<feature type="disulfide bond" evidence="6">
    <location>
        <begin position="2099"/>
        <end position="2151"/>
    </location>
</feature>
<dbReference type="SMART" id="SM00214">
    <property type="entry name" value="VWC"/>
    <property type="match status" value="5"/>
</dbReference>
<dbReference type="SUPFAM" id="SSF57603">
    <property type="entry name" value="FnI-like domain"/>
    <property type="match status" value="1"/>
</dbReference>
<comment type="caution">
    <text evidence="6">Lacks conserved residue(s) required for the propagation of feature annotation.</text>
</comment>
<evidence type="ECO:0000259" key="8">
    <source>
        <dbReference type="PROSITE" id="PS01225"/>
    </source>
</evidence>
<dbReference type="InterPro" id="IPR036084">
    <property type="entry name" value="Ser_inhib-like_sf"/>
</dbReference>
<feature type="disulfide bond" evidence="6">
    <location>
        <begin position="2095"/>
        <end position="2149"/>
    </location>
</feature>
<sequence>MKKGGQLWILCLLCSCCRSKTIVQMVQRSAVTASVCSTWGNFHFQTFDHTTFDFPGLCHYVFASHCKDEHQDFNIEIIRSIKNGMTIYFTATIDGVLLEVKEPGITVDGKAISLPFSLKSILIEDAYPYLQVTSRLGLTLKWNWGDTLLLGLEDTYKGKICGLCGNYDGSSKNDLFLHGHSVAPWQFGNLQKVEDPANKCPDVSGDMGKHASNSHQQDYCKKRYKSKCKKVLSHFGNCSKAVSVDDYQAICVDDMCSCSEKSSHSDLVAKCVCSTLSQYARDCVLRGGNPGKWRSKELCFQKCPNNLVYKECGNPCVDTCFNPERSKLCKAPCADGCFCPEGTILDDISSKKCIPAGSCPCSFQGNVFTAGNTYSIPCQNCTCTGGRWSCISLPCSGNCKIEGGAHITTFDKKEFVFHGNCQYVLAKDTDRSFVVIVEMFQCGISDTMTCLKNALITLGAMNIRISSEGDVYINNVITVLPITKDGIILFRPSTFYVNVVTPSRVQIQVQLKPIMQLFITVDETYQNRTSGLCGNFNNVQTDDFRTASGIVEDSASAFGNSWKTMASCANVQDNFEDPCQKSVDKKTFGQHWCGLLLDSTGIFAGCHLVSDPAPYVKNCIYDICNAEKSQEALCSVFSAYTRDCASKGIYLKGWRSGICDATMDCPKTMEYSYEVKFCNNSCRSLREPDTLCNVHILPVDGCTCPEGTYLTNEEKCVSPEDCPCYYKGMWIQAGDSFQKDDILCKCIQGQLDCIGKTKTRKDCPSPMYYFDCSSAGPSATGSECQKSCETQDMQCYATECVSGCLCPDGLVSNGNGSCIEEEQCPCAHGGNYYMPGTSIMVNCNTCKCQKRQWNCTKNPCQGICTVYGNGHYVSFDGAKFDFRGDCDYILVQDFCPNNLQPGTFRIVTQHIACGKSFSVCSLKISIFLEDGEIRLVEGQVEELTSKTAIEKSYKIYLMGMYIKIEIFHGMTFIWDMKTTVIIQVTPSFQGRVCGLCGNFDNSPNNDFTTRGQSVEMHAQAFGNSWKVTSSCSDTNKMDLCANQPSKLILGQKQCGIIKSEVFGACHSKINPTPYYESCVSDFCGCDSVGDCECFCTAVAAYSQSCNRAGICIDWRNPKNCPVLCDYYNPPNKREWQYKPCGEPCLRTCRNPGGKCDNILYSLEGCFPVCSAEKPYYDEEKRDCVSVLQCTSCDPKERLCMNKSNDCLCCYNKKTYSLNELIYNKTVGDMCSIAVCGPGGNIIDTLSPCGTFLTDILYAWKSALQSGIWGWPAEADIFIPSFPSQLSESLKNRNLRAKDGKMSPTTAPAKQEIKTTPCICNVNGLLISNDSSQFVTMDASGWCIYAFCNKSCQTEFMFGECISFLNTTIASKVAMMSSRPCKGDVQNCEKEFLPYSRVNDVPAFTSGSDCTDLIPPRKFQEIWKFGSCQIATCLGGKHIKVSDVQCPPQKIKLCVNGLPLVKSHDASGCCEVSECQCACNGWGNQHYITFDGSYYNFHGNCSYILMRPIRPRSQNFWIQLDNHYCAASGRAICSMALFIFYNHSTVILTRGTGNGEEVNLVLYNNKEVTPHFSNDGFDITTSGQYVMVKIPEIGLYVTYTRLAFYISLPFRTFYNNTEGLCGTCNNKKADDAMKRNGKIVDSFTEMAKDWKVMDLVTRHCDSGQDPKPSASERSPSKAADCAILPLCKLIWSFTECHTAVPPRPYYDACITDGCTSPKQNTECENLRAYATLCGFNGICVEWRSKTDRMCEHTCSQDQIYKPCGMKERITCSSGRNPDNTIPLQPDIPQIFVEGCFCPDGLIQLKDHDSVCVPVCGCQEPDGLLREPGESWEKDCQVCTCNRETLSISCSPHICAKSPPITCSQEGFVLVVRRHPEDPCCTEVVCECDVKFCPSTNTECKPGFQIATATSKNACCPTYFCKPKNVCVSQEIEYQPGSLVHSESCEECVCTRTQDPKTKLNQIQCTPMKCSVQCQQGFRYIQEEGKCCGECIQTACVAEFSSGIMSVQVGETYKDPKDNCTQYLCTKLSDRFVLSSTIIACQVLDQSDCVPGTIQTTPDGCCKTCILLSHDCKINLKKQYIDHNGCKSAFPIMIPSCEGSCDTYSVYSFVTHKMTHRCTCCHVTKYHEVTVDLICSKKKKIKYTYLHVDECGCVETKCPT</sequence>
<dbReference type="Pfam" id="PF00094">
    <property type="entry name" value="VWD"/>
    <property type="match status" value="4"/>
</dbReference>
<dbReference type="PROSITE" id="PS51233">
    <property type="entry name" value="VWFD"/>
    <property type="match status" value="4"/>
</dbReference>
<keyword evidence="2" id="KW-0964">Secreted</keyword>
<feature type="domain" description="VWFD" evidence="10">
    <location>
        <begin position="862"/>
        <end position="1032"/>
    </location>
</feature>
<feature type="domain" description="CTCK" evidence="8">
    <location>
        <begin position="2070"/>
        <end position="2157"/>
    </location>
</feature>
<dbReference type="PROSITE" id="PS01225">
    <property type="entry name" value="CTCK_2"/>
    <property type="match status" value="1"/>
</dbReference>
<feature type="signal peptide" evidence="7">
    <location>
        <begin position="1"/>
        <end position="19"/>
    </location>
</feature>
<evidence type="ECO:0000256" key="1">
    <source>
        <dbReference type="ARBA" id="ARBA00004613"/>
    </source>
</evidence>
<feature type="domain" description="VWFC" evidence="9">
    <location>
        <begin position="1923"/>
        <end position="1990"/>
    </location>
</feature>
<comment type="subcellular location">
    <subcellularLocation>
        <location evidence="1">Secreted</location>
    </subcellularLocation>
</comment>
<keyword evidence="3" id="KW-0677">Repeat</keyword>
<evidence type="ECO:0000259" key="9">
    <source>
        <dbReference type="PROSITE" id="PS50184"/>
    </source>
</evidence>
<dbReference type="InterPro" id="IPR050780">
    <property type="entry name" value="Mucin_vWF_Thrombospondin_sf"/>
</dbReference>
<dbReference type="CDD" id="cd19941">
    <property type="entry name" value="TIL"/>
    <property type="match status" value="4"/>
</dbReference>
<dbReference type="Gene3D" id="2.10.25.10">
    <property type="entry name" value="Laminin"/>
    <property type="match status" value="4"/>
</dbReference>
<dbReference type="InterPro" id="IPR001007">
    <property type="entry name" value="VWF_dom"/>
</dbReference>
<accession>A0ABM5F8K6</accession>
<evidence type="ECO:0000256" key="6">
    <source>
        <dbReference type="PROSITE-ProRule" id="PRU00039"/>
    </source>
</evidence>
<dbReference type="InterPro" id="IPR058753">
    <property type="entry name" value="TIL_OTOGL_Mucin"/>
</dbReference>
<dbReference type="SUPFAM" id="SSF57567">
    <property type="entry name" value="Serine protease inhibitors"/>
    <property type="match status" value="4"/>
</dbReference>
<dbReference type="InterPro" id="IPR002919">
    <property type="entry name" value="TIL_dom"/>
</dbReference>
<dbReference type="SMART" id="SM00216">
    <property type="entry name" value="VWD"/>
    <property type="match status" value="4"/>
</dbReference>
<reference evidence="12" key="2">
    <citation type="submission" date="2025-08" db="UniProtKB">
        <authorList>
            <consortium name="RefSeq"/>
        </authorList>
    </citation>
    <scope>IDENTIFICATION</scope>
</reference>
<evidence type="ECO:0000313" key="12">
    <source>
        <dbReference type="RefSeq" id="XP_072841740.1"/>
    </source>
</evidence>
<dbReference type="SMART" id="SM00041">
    <property type="entry name" value="CT"/>
    <property type="match status" value="1"/>
</dbReference>
<dbReference type="PANTHER" id="PTHR11339">
    <property type="entry name" value="EXTRACELLULAR MATRIX GLYCOPROTEIN RELATED"/>
    <property type="match status" value="1"/>
</dbReference>
<dbReference type="RefSeq" id="XP_072841740.1">
    <property type="nucleotide sequence ID" value="XM_072985639.1"/>
</dbReference>
<feature type="domain" description="VWFC" evidence="9">
    <location>
        <begin position="1816"/>
        <end position="1885"/>
    </location>
</feature>
<feature type="domain" description="VWFD" evidence="10">
    <location>
        <begin position="397"/>
        <end position="569"/>
    </location>
</feature>
<dbReference type="Pfam" id="PF08742">
    <property type="entry name" value="C8"/>
    <property type="match status" value="4"/>
</dbReference>
<keyword evidence="11" id="KW-1185">Reference proteome</keyword>
<reference evidence="11" key="1">
    <citation type="submission" date="2025-05" db="UniProtKB">
        <authorList>
            <consortium name="RefSeq"/>
        </authorList>
    </citation>
    <scope>NUCLEOTIDE SEQUENCE [LARGE SCALE GENOMIC DNA]</scope>
</reference>
<dbReference type="InterPro" id="IPR014853">
    <property type="entry name" value="VWF/SSPO/ZAN-like_Cys-rich_dom"/>
</dbReference>
<evidence type="ECO:0000256" key="5">
    <source>
        <dbReference type="ARBA" id="ARBA00023180"/>
    </source>
</evidence>
<dbReference type="Proteomes" id="UP001652642">
    <property type="component" value="Chromosome 1"/>
</dbReference>
<evidence type="ECO:0000256" key="3">
    <source>
        <dbReference type="ARBA" id="ARBA00022737"/>
    </source>
</evidence>
<evidence type="ECO:0000256" key="4">
    <source>
        <dbReference type="ARBA" id="ARBA00023157"/>
    </source>
</evidence>
<evidence type="ECO:0000259" key="10">
    <source>
        <dbReference type="PROSITE" id="PS51233"/>
    </source>
</evidence>
<dbReference type="PANTHER" id="PTHR11339:SF403">
    <property type="entry name" value="MUCIN-5B-RELATED"/>
    <property type="match status" value="1"/>
</dbReference>
<evidence type="ECO:0000256" key="7">
    <source>
        <dbReference type="SAM" id="SignalP"/>
    </source>
</evidence>
<dbReference type="Pfam" id="PF01826">
    <property type="entry name" value="TIL"/>
    <property type="match status" value="1"/>
</dbReference>
<dbReference type="SMART" id="SM00832">
    <property type="entry name" value="C8"/>
    <property type="match status" value="4"/>
</dbReference>
<dbReference type="PROSITE" id="PS01208">
    <property type="entry name" value="VWFC_1"/>
    <property type="match status" value="2"/>
</dbReference>
<feature type="domain" description="VWFD" evidence="10">
    <location>
        <begin position="34"/>
        <end position="201"/>
    </location>
</feature>
<keyword evidence="5" id="KW-0325">Glycoprotein</keyword>
<proteinExistence type="predicted"/>
<feature type="disulfide bond" evidence="6">
    <location>
        <begin position="2084"/>
        <end position="2133"/>
    </location>
</feature>
<feature type="chain" id="PRO_5045233525" evidence="7">
    <location>
        <begin position="20"/>
        <end position="2158"/>
    </location>
</feature>
<dbReference type="InterPro" id="IPR006207">
    <property type="entry name" value="Cys_knot_C"/>
</dbReference>
<evidence type="ECO:0000256" key="2">
    <source>
        <dbReference type="ARBA" id="ARBA00022525"/>
    </source>
</evidence>
<dbReference type="PROSITE" id="PS51257">
    <property type="entry name" value="PROKAR_LIPOPROTEIN"/>
    <property type="match status" value="1"/>
</dbReference>
<dbReference type="Pfam" id="PF25962">
    <property type="entry name" value="TIL_OTOGL_Mucin"/>
    <property type="match status" value="1"/>
</dbReference>
<keyword evidence="7" id="KW-0732">Signal</keyword>
<dbReference type="SMART" id="SM00215">
    <property type="entry name" value="VWC_out"/>
    <property type="match status" value="2"/>
</dbReference>
<keyword evidence="4 6" id="KW-1015">Disulfide bond</keyword>
<feature type="domain" description="VWFD" evidence="10">
    <location>
        <begin position="1476"/>
        <end position="1660"/>
    </location>
</feature>
<organism evidence="11 12">
    <name type="scientific">Pogona vitticeps</name>
    <name type="common">central bearded dragon</name>
    <dbReference type="NCBI Taxonomy" id="103695"/>
    <lineage>
        <taxon>Eukaryota</taxon>
        <taxon>Metazoa</taxon>
        <taxon>Chordata</taxon>
        <taxon>Craniata</taxon>
        <taxon>Vertebrata</taxon>
        <taxon>Euteleostomi</taxon>
        <taxon>Lepidosauria</taxon>
        <taxon>Squamata</taxon>
        <taxon>Bifurcata</taxon>
        <taxon>Unidentata</taxon>
        <taxon>Episquamata</taxon>
        <taxon>Toxicofera</taxon>
        <taxon>Iguania</taxon>
        <taxon>Acrodonta</taxon>
        <taxon>Agamidae</taxon>
        <taxon>Amphibolurinae</taxon>
        <taxon>Pogona</taxon>
    </lineage>
</organism>
<name>A0ABM5F8K6_9SAUR</name>
<protein>
    <submittedName>
        <fullName evidence="12">Mucin-5B-like isoform X1</fullName>
    </submittedName>
</protein>
<gene>
    <name evidence="12" type="primary">LOC110089507</name>
</gene>
<dbReference type="InterPro" id="IPR001846">
    <property type="entry name" value="VWF_type-D"/>
</dbReference>
<dbReference type="PROSITE" id="PS50184">
    <property type="entry name" value="VWFC_2"/>
    <property type="match status" value="2"/>
</dbReference>
<dbReference type="GeneID" id="110089507"/>
<evidence type="ECO:0000313" key="11">
    <source>
        <dbReference type="Proteomes" id="UP001652642"/>
    </source>
</evidence>